<dbReference type="Proteomes" id="UP000468735">
    <property type="component" value="Unassembled WGS sequence"/>
</dbReference>
<dbReference type="EC" id="1.14.13.59" evidence="4"/>
<evidence type="ECO:0000256" key="1">
    <source>
        <dbReference type="ARBA" id="ARBA00001974"/>
    </source>
</evidence>
<evidence type="ECO:0000256" key="9">
    <source>
        <dbReference type="ARBA" id="ARBA00023002"/>
    </source>
</evidence>
<comment type="catalytic activity">
    <reaction evidence="15">
        <text>L-lysine + NADPH + O2 = N(6)-hydroxy-L-lysine + NADP(+) + H2O</text>
        <dbReference type="Rhea" id="RHEA:23228"/>
        <dbReference type="ChEBI" id="CHEBI:15377"/>
        <dbReference type="ChEBI" id="CHEBI:15379"/>
        <dbReference type="ChEBI" id="CHEBI:32551"/>
        <dbReference type="ChEBI" id="CHEBI:57783"/>
        <dbReference type="ChEBI" id="CHEBI:57820"/>
        <dbReference type="ChEBI" id="CHEBI:58349"/>
        <dbReference type="EC" id="1.14.13.59"/>
    </reaction>
</comment>
<dbReference type="InterPro" id="IPR007396">
    <property type="entry name" value="TR_PAI2-type"/>
</dbReference>
<dbReference type="InterPro" id="IPR012349">
    <property type="entry name" value="Split_barrel_FMN-bd"/>
</dbReference>
<evidence type="ECO:0000256" key="2">
    <source>
        <dbReference type="ARBA" id="ARBA00004924"/>
    </source>
</evidence>
<feature type="compositionally biased region" description="Low complexity" evidence="16">
    <location>
        <begin position="598"/>
        <end position="607"/>
    </location>
</feature>
<dbReference type="SUPFAM" id="SSF51905">
    <property type="entry name" value="FAD/NAD(P)-binding domain"/>
    <property type="match status" value="1"/>
</dbReference>
<reference evidence="17 18" key="1">
    <citation type="submission" date="2019-09" db="EMBL/GenBank/DDBJ databases">
        <title>Actinomadura physcomitrii sp. nov., a novel actinomycete isolated from moss [Physcomitrium sphaericum (Ludw) Fuernr].</title>
        <authorList>
            <person name="Zhuang X."/>
            <person name="Liu C."/>
        </authorList>
    </citation>
    <scope>NUCLEOTIDE SEQUENCE [LARGE SCALE GENOMIC DNA]</scope>
    <source>
        <strain evidence="17 18">HMC1</strain>
    </source>
</reference>
<dbReference type="EMBL" id="WBMT01000018">
    <property type="protein sequence ID" value="KAB2343759.1"/>
    <property type="molecule type" value="Genomic_DNA"/>
</dbReference>
<keyword evidence="18" id="KW-1185">Reference proteome</keyword>
<accession>A0A6H9YV45</accession>
<evidence type="ECO:0000256" key="16">
    <source>
        <dbReference type="SAM" id="MobiDB-lite"/>
    </source>
</evidence>
<evidence type="ECO:0000256" key="13">
    <source>
        <dbReference type="ARBA" id="ARBA00032493"/>
    </source>
</evidence>
<comment type="pathway">
    <text evidence="2">Siderophore biosynthesis.</text>
</comment>
<dbReference type="Gene3D" id="2.30.110.10">
    <property type="entry name" value="Electron Transport, Fmn-binding Protein, Chain A"/>
    <property type="match status" value="1"/>
</dbReference>
<dbReference type="Gene3D" id="3.50.50.60">
    <property type="entry name" value="FAD/NAD(P)-binding domain"/>
    <property type="match status" value="1"/>
</dbReference>
<protein>
    <recommendedName>
        <fullName evidence="5">L-lysine N6-monooxygenase MbtG</fullName>
        <ecNumber evidence="4">1.14.13.59</ecNumber>
    </recommendedName>
    <alternativeName>
        <fullName evidence="14">Lysine 6-N-hydroxylase</fullName>
    </alternativeName>
    <alternativeName>
        <fullName evidence="13">Lysine N6-hydroxylase</fullName>
    </alternativeName>
    <alternativeName>
        <fullName evidence="11">Lysine-N-oxygenase</fullName>
    </alternativeName>
    <alternativeName>
        <fullName evidence="12">Mycobactin synthase protein G</fullName>
    </alternativeName>
</protein>
<dbReference type="OrthoDB" id="7527071at2"/>
<dbReference type="Pfam" id="PF04299">
    <property type="entry name" value="FMN_bind_2"/>
    <property type="match status" value="1"/>
</dbReference>
<evidence type="ECO:0000256" key="15">
    <source>
        <dbReference type="ARBA" id="ARBA00048407"/>
    </source>
</evidence>
<dbReference type="GO" id="GO:0047091">
    <property type="term" value="F:L-lysine 6-monooxygenase (NADPH) activity"/>
    <property type="evidence" value="ECO:0007669"/>
    <property type="project" value="UniProtKB-EC"/>
</dbReference>
<keyword evidence="8" id="KW-0521">NADP</keyword>
<dbReference type="PANTHER" id="PTHR42802">
    <property type="entry name" value="MONOOXYGENASE"/>
    <property type="match status" value="1"/>
</dbReference>
<name>A0A6H9YV45_9ACTN</name>
<evidence type="ECO:0000256" key="3">
    <source>
        <dbReference type="ARBA" id="ARBA00007588"/>
    </source>
</evidence>
<keyword evidence="7" id="KW-0274">FAD</keyword>
<dbReference type="GO" id="GO:0006879">
    <property type="term" value="P:intracellular iron ion homeostasis"/>
    <property type="evidence" value="ECO:0007669"/>
    <property type="project" value="TreeGrafter"/>
</dbReference>
<dbReference type="InterPro" id="IPR036188">
    <property type="entry name" value="FAD/NAD-bd_sf"/>
</dbReference>
<comment type="caution">
    <text evidence="17">The sequence shown here is derived from an EMBL/GenBank/DDBJ whole genome shotgun (WGS) entry which is preliminary data.</text>
</comment>
<keyword evidence="6" id="KW-0285">Flavoprotein</keyword>
<dbReference type="AlphaFoldDB" id="A0A6H9YV45"/>
<dbReference type="InterPro" id="IPR025700">
    <property type="entry name" value="Lys/Orn_oxygenase"/>
</dbReference>
<proteinExistence type="inferred from homology"/>
<comment type="similarity">
    <text evidence="3">Belongs to the lysine N(6)-hydroxylase/L-ornithine N(5)-oxygenase family.</text>
</comment>
<sequence>MNQPGRRRGGERYVRNLGTPDDPYDVIGLGFGPSNIALAIAAQEIAPDRRCLFLERSGDTRWHEGMLIDGARMQISFLKDLVSLRNLASPFTFLQYEKAKGRLERFVNLAEFRPTRLEFQDYLRWVAAQFADMVRYHSAVRAVTPVRDDDGTLPLFRVTATDTTTGGVVEYHARNIVHALGGVPRVPEAVTLGPTVVHSSAFLPTVPETFTDRDREWEFAVAGDGQSAGEITHYLLDRYRNARVHLILPGYSLRATDNNPFANEQFFEANAADFYSRNEANRRDYYAGLRTTNYGVVEASFLDELYRLVYADEVRGRTRLVVHDGSRLTGAEAGADGTGVRIGVDARFGGGARVLRVDGLVLATGYRRELDSDMYRDVLPYLDTDADGGLAVSREHRVRTTDELTCGLYVQGFAEATHGLGDTLLSLLPFRSKQIITAIAKDGGSLARAFPPAGHDAGPTAATLVTLIERCGSGTLVSAGAGEFPVATRLPLVLDRDRGRNGVLLGVLDRTDPQLPLLDGGKVLAIFQPDGAPPGEPQAGDSMLIDVRGCARVVTDRDRPVAHPARVDPADSGPAAHAVGSVRIEIEIEALSSRFPLSSEPSAAPAESESERQSWPTPTRCT</sequence>
<keyword evidence="10 17" id="KW-0503">Monooxygenase</keyword>
<evidence type="ECO:0000256" key="14">
    <source>
        <dbReference type="ARBA" id="ARBA00032738"/>
    </source>
</evidence>
<gene>
    <name evidence="17" type="ORF">F8566_34170</name>
</gene>
<evidence type="ECO:0000313" key="18">
    <source>
        <dbReference type="Proteomes" id="UP000468735"/>
    </source>
</evidence>
<keyword evidence="9" id="KW-0560">Oxidoreductase</keyword>
<evidence type="ECO:0000256" key="6">
    <source>
        <dbReference type="ARBA" id="ARBA00022630"/>
    </source>
</evidence>
<evidence type="ECO:0000313" key="17">
    <source>
        <dbReference type="EMBL" id="KAB2343759.1"/>
    </source>
</evidence>
<feature type="compositionally biased region" description="Polar residues" evidence="16">
    <location>
        <begin position="613"/>
        <end position="622"/>
    </location>
</feature>
<feature type="region of interest" description="Disordered" evidence="16">
    <location>
        <begin position="595"/>
        <end position="622"/>
    </location>
</feature>
<dbReference type="Pfam" id="PF13434">
    <property type="entry name" value="Lys_Orn_oxgnase"/>
    <property type="match status" value="1"/>
</dbReference>
<evidence type="ECO:0000256" key="11">
    <source>
        <dbReference type="ARBA" id="ARBA00029939"/>
    </source>
</evidence>
<evidence type="ECO:0000256" key="12">
    <source>
        <dbReference type="ARBA" id="ARBA00031158"/>
    </source>
</evidence>
<comment type="cofactor">
    <cofactor evidence="1">
        <name>FAD</name>
        <dbReference type="ChEBI" id="CHEBI:57692"/>
    </cofactor>
</comment>
<evidence type="ECO:0000256" key="4">
    <source>
        <dbReference type="ARBA" id="ARBA00013076"/>
    </source>
</evidence>
<evidence type="ECO:0000256" key="5">
    <source>
        <dbReference type="ARBA" id="ARBA00016406"/>
    </source>
</evidence>
<evidence type="ECO:0000256" key="10">
    <source>
        <dbReference type="ARBA" id="ARBA00023033"/>
    </source>
</evidence>
<organism evidence="17 18">
    <name type="scientific">Actinomadura rudentiformis</name>
    <dbReference type="NCBI Taxonomy" id="359158"/>
    <lineage>
        <taxon>Bacteria</taxon>
        <taxon>Bacillati</taxon>
        <taxon>Actinomycetota</taxon>
        <taxon>Actinomycetes</taxon>
        <taxon>Streptosporangiales</taxon>
        <taxon>Thermomonosporaceae</taxon>
        <taxon>Actinomadura</taxon>
    </lineage>
</organism>
<evidence type="ECO:0000256" key="8">
    <source>
        <dbReference type="ARBA" id="ARBA00022857"/>
    </source>
</evidence>
<dbReference type="PANTHER" id="PTHR42802:SF1">
    <property type="entry name" value="L-ORNITHINE N(5)-MONOOXYGENASE"/>
    <property type="match status" value="1"/>
</dbReference>
<evidence type="ECO:0000256" key="7">
    <source>
        <dbReference type="ARBA" id="ARBA00022827"/>
    </source>
</evidence>